<dbReference type="EMBL" id="ML994636">
    <property type="protein sequence ID" value="KAF2184844.1"/>
    <property type="molecule type" value="Genomic_DNA"/>
</dbReference>
<proteinExistence type="predicted"/>
<dbReference type="AlphaFoldDB" id="A0A6A6DZ58"/>
<evidence type="ECO:0000313" key="3">
    <source>
        <dbReference type="Proteomes" id="UP000800200"/>
    </source>
</evidence>
<organism evidence="2 3">
    <name type="scientific">Zopfia rhizophila CBS 207.26</name>
    <dbReference type="NCBI Taxonomy" id="1314779"/>
    <lineage>
        <taxon>Eukaryota</taxon>
        <taxon>Fungi</taxon>
        <taxon>Dikarya</taxon>
        <taxon>Ascomycota</taxon>
        <taxon>Pezizomycotina</taxon>
        <taxon>Dothideomycetes</taxon>
        <taxon>Dothideomycetes incertae sedis</taxon>
        <taxon>Zopfiaceae</taxon>
        <taxon>Zopfia</taxon>
    </lineage>
</organism>
<accession>A0A6A6DZ58</accession>
<evidence type="ECO:0000313" key="2">
    <source>
        <dbReference type="EMBL" id="KAF2184844.1"/>
    </source>
</evidence>
<evidence type="ECO:0000256" key="1">
    <source>
        <dbReference type="SAM" id="MobiDB-lite"/>
    </source>
</evidence>
<protein>
    <submittedName>
        <fullName evidence="2">Uncharacterized protein</fullName>
    </submittedName>
</protein>
<name>A0A6A6DZ58_9PEZI</name>
<dbReference type="OrthoDB" id="10516552at2759"/>
<dbReference type="Proteomes" id="UP000800200">
    <property type="component" value="Unassembled WGS sequence"/>
</dbReference>
<gene>
    <name evidence="2" type="ORF">K469DRAFT_688445</name>
</gene>
<keyword evidence="3" id="KW-1185">Reference proteome</keyword>
<feature type="region of interest" description="Disordered" evidence="1">
    <location>
        <begin position="1"/>
        <end position="45"/>
    </location>
</feature>
<sequence length="127" mass="13673">MAETADSAAATGTTLNRQQPPPKGCTRPVGPESPKQNNIRTSKRHRVMDIRAPARFQLSRDINTQDRAGAATAATTNAITSIIAPHFAAARHAIQRRKIITTALAKAINNYIIGFKSPEDMGIANDL</sequence>
<reference evidence="2" key="1">
    <citation type="journal article" date="2020" name="Stud. Mycol.">
        <title>101 Dothideomycetes genomes: a test case for predicting lifestyles and emergence of pathogens.</title>
        <authorList>
            <person name="Haridas S."/>
            <person name="Albert R."/>
            <person name="Binder M."/>
            <person name="Bloem J."/>
            <person name="Labutti K."/>
            <person name="Salamov A."/>
            <person name="Andreopoulos B."/>
            <person name="Baker S."/>
            <person name="Barry K."/>
            <person name="Bills G."/>
            <person name="Bluhm B."/>
            <person name="Cannon C."/>
            <person name="Castanera R."/>
            <person name="Culley D."/>
            <person name="Daum C."/>
            <person name="Ezra D."/>
            <person name="Gonzalez J."/>
            <person name="Henrissat B."/>
            <person name="Kuo A."/>
            <person name="Liang C."/>
            <person name="Lipzen A."/>
            <person name="Lutzoni F."/>
            <person name="Magnuson J."/>
            <person name="Mondo S."/>
            <person name="Nolan M."/>
            <person name="Ohm R."/>
            <person name="Pangilinan J."/>
            <person name="Park H.-J."/>
            <person name="Ramirez L."/>
            <person name="Alfaro M."/>
            <person name="Sun H."/>
            <person name="Tritt A."/>
            <person name="Yoshinaga Y."/>
            <person name="Zwiers L.-H."/>
            <person name="Turgeon B."/>
            <person name="Goodwin S."/>
            <person name="Spatafora J."/>
            <person name="Crous P."/>
            <person name="Grigoriev I."/>
        </authorList>
    </citation>
    <scope>NUCLEOTIDE SEQUENCE</scope>
    <source>
        <strain evidence="2">CBS 207.26</strain>
    </source>
</reference>